<protein>
    <submittedName>
        <fullName evidence="1">Uncharacterized protein</fullName>
    </submittedName>
</protein>
<evidence type="ECO:0000313" key="1">
    <source>
        <dbReference type="EMBL" id="AMK76460.1"/>
    </source>
</evidence>
<dbReference type="RefSeq" id="WP_036278538.1">
    <property type="nucleotide sequence ID" value="NZ_CP014476.1"/>
</dbReference>
<name>A0A126T2Z8_9GAMM</name>
<proteinExistence type="predicted"/>
<keyword evidence="2" id="KW-1185">Reference proteome</keyword>
<evidence type="ECO:0000313" key="2">
    <source>
        <dbReference type="Proteomes" id="UP000030512"/>
    </source>
</evidence>
<dbReference type="KEGG" id="mdn:JT25_008135"/>
<dbReference type="STRING" id="1538553.JT25_008135"/>
<reference evidence="1 2" key="1">
    <citation type="journal article" date="2015" name="Environ. Microbiol.">
        <title>Methane oxidation coupled to nitrate reduction under hypoxia by the Gammaproteobacterium Methylomonas denitrificans, sp. nov. type strain FJG1.</title>
        <authorList>
            <person name="Kits K.D."/>
            <person name="Klotz M.G."/>
            <person name="Stein L.Y."/>
        </authorList>
    </citation>
    <scope>NUCLEOTIDE SEQUENCE [LARGE SCALE GENOMIC DNA]</scope>
    <source>
        <strain evidence="1 2">FJG1</strain>
    </source>
</reference>
<gene>
    <name evidence="1" type="ORF">JT25_008135</name>
</gene>
<dbReference type="EMBL" id="CP014476">
    <property type="protein sequence ID" value="AMK76460.1"/>
    <property type="molecule type" value="Genomic_DNA"/>
</dbReference>
<sequence length="97" mass="11308">MNKQDGSEVKLRPALRECWLHQTRSHAASQEVTNFCGIKDQTTQELNDARLSRVCTEIVLVNILRLVMYTPIFDKALYIKRVRPEYFFTFQTNISNG</sequence>
<accession>A0A126T2Z8</accession>
<organism evidence="1 2">
    <name type="scientific">Methylomonas denitrificans</name>
    <dbReference type="NCBI Taxonomy" id="1538553"/>
    <lineage>
        <taxon>Bacteria</taxon>
        <taxon>Pseudomonadati</taxon>
        <taxon>Pseudomonadota</taxon>
        <taxon>Gammaproteobacteria</taxon>
        <taxon>Methylococcales</taxon>
        <taxon>Methylococcaceae</taxon>
        <taxon>Methylomonas</taxon>
    </lineage>
</organism>
<dbReference type="Proteomes" id="UP000030512">
    <property type="component" value="Chromosome"/>
</dbReference>
<dbReference type="AlphaFoldDB" id="A0A126T2Z8"/>